<evidence type="ECO:0000256" key="9">
    <source>
        <dbReference type="ARBA" id="ARBA00048940"/>
    </source>
</evidence>
<feature type="compositionally biased region" description="Basic and acidic residues" evidence="11">
    <location>
        <begin position="690"/>
        <end position="703"/>
    </location>
</feature>
<dbReference type="GO" id="GO:0006355">
    <property type="term" value="P:regulation of DNA-templated transcription"/>
    <property type="evidence" value="ECO:0007669"/>
    <property type="project" value="InterPro"/>
</dbReference>
<feature type="region of interest" description="Disordered" evidence="11">
    <location>
        <begin position="971"/>
        <end position="1005"/>
    </location>
</feature>
<evidence type="ECO:0000256" key="11">
    <source>
        <dbReference type="SAM" id="MobiDB-lite"/>
    </source>
</evidence>
<keyword evidence="8" id="KW-0539">Nucleus</keyword>
<feature type="region of interest" description="Disordered" evidence="11">
    <location>
        <begin position="918"/>
        <end position="943"/>
    </location>
</feature>
<feature type="compositionally biased region" description="Low complexity" evidence="11">
    <location>
        <begin position="836"/>
        <end position="845"/>
    </location>
</feature>
<evidence type="ECO:0000256" key="2">
    <source>
        <dbReference type="ARBA" id="ARBA00013184"/>
    </source>
</evidence>
<feature type="compositionally biased region" description="Low complexity" evidence="11">
    <location>
        <begin position="995"/>
        <end position="1005"/>
    </location>
</feature>
<feature type="compositionally biased region" description="Polar residues" evidence="11">
    <location>
        <begin position="918"/>
        <end position="930"/>
    </location>
</feature>
<keyword evidence="12" id="KW-0812">Transmembrane</keyword>
<dbReference type="InterPro" id="IPR013178">
    <property type="entry name" value="Histone_AcTrfase_Rtt109/CBP"/>
</dbReference>
<feature type="region of interest" description="Disordered" evidence="11">
    <location>
        <begin position="1110"/>
        <end position="1307"/>
    </location>
</feature>
<dbReference type="Proteomes" id="UP000008493">
    <property type="component" value="Unassembled WGS sequence"/>
</dbReference>
<dbReference type="KEGG" id="abp:AGABI1DRAFT106898"/>
<evidence type="ECO:0000256" key="6">
    <source>
        <dbReference type="ARBA" id="ARBA00023015"/>
    </source>
</evidence>
<dbReference type="EC" id="2.3.1.48" evidence="2"/>
<dbReference type="OMA" id="INENWDY"/>
<feature type="region of interest" description="Disordered" evidence="11">
    <location>
        <begin position="432"/>
        <end position="472"/>
    </location>
</feature>
<dbReference type="InParanoid" id="K5X8Q9"/>
<dbReference type="RefSeq" id="XP_007330070.1">
    <property type="nucleotide sequence ID" value="XM_007330008.1"/>
</dbReference>
<keyword evidence="5" id="KW-0007">Acetylation</keyword>
<dbReference type="HOGENOM" id="CLU_260994_0_0_1"/>
<reference evidence="14" key="1">
    <citation type="journal article" date="2012" name="Proc. Natl. Acad. Sci. U.S.A.">
        <title>Genome sequence of the button mushroom Agaricus bisporus reveals mechanisms governing adaptation to a humic-rich ecological niche.</title>
        <authorList>
            <person name="Morin E."/>
            <person name="Kohler A."/>
            <person name="Baker A.R."/>
            <person name="Foulongne-Oriol M."/>
            <person name="Lombard V."/>
            <person name="Nagy L.G."/>
            <person name="Ohm R.A."/>
            <person name="Patyshakuliyeva A."/>
            <person name="Brun A."/>
            <person name="Aerts A.L."/>
            <person name="Bailey A.M."/>
            <person name="Billette C."/>
            <person name="Coutinho P.M."/>
            <person name="Deakin G."/>
            <person name="Doddapaneni H."/>
            <person name="Floudas D."/>
            <person name="Grimwood J."/>
            <person name="Hilden K."/>
            <person name="Kuees U."/>
            <person name="LaButti K.M."/>
            <person name="Lapidus A."/>
            <person name="Lindquist E.A."/>
            <person name="Lucas S.M."/>
            <person name="Murat C."/>
            <person name="Riley R.W."/>
            <person name="Salamov A.A."/>
            <person name="Schmutz J."/>
            <person name="Subramanian V."/>
            <person name="Woesten H.A.B."/>
            <person name="Xu J."/>
            <person name="Eastwood D.C."/>
            <person name="Foster G.D."/>
            <person name="Sonnenberg A.S."/>
            <person name="Cullen D."/>
            <person name="de Vries R.P."/>
            <person name="Lundell T."/>
            <person name="Hibbett D.S."/>
            <person name="Henrissat B."/>
            <person name="Burton K.S."/>
            <person name="Kerrigan R.W."/>
            <person name="Challen M.P."/>
            <person name="Grigoriev I.V."/>
            <person name="Martin F."/>
        </authorList>
    </citation>
    <scope>NUCLEOTIDE SEQUENCE [LARGE SCALE GENOMIC DNA]</scope>
    <source>
        <strain evidence="14">JB137-S8 / ATCC MYA-4627 / FGSC 10392</strain>
    </source>
</reference>
<sequence>MPTNYVWLAFFWIMGKLLIVKTFWNGRLNSRGNLRDRIRKRDGTLLEMSGGPPTSPRGEIHSRFSEFKVTNPGRPTGHTVNGIAVNVQMQTYYEPDEVFDGSKSTTEFSAFLFDRSLESWKAQKKKAPVNAGDLDVQIVELETRRRCDIESSAELQDSSHGILMVANLRDTLLESLLTLPGTREFHIHVLESSPRRNTTLFQFAKPRPRTYVQDVLVLLSEQSHPDGPRVLVTAIEANLYHIPSTSSAILYVCKVDSTGQSGGVSPTGPLVRAFVRYYTDTATRPLCVRNLWIQLFARAQGQYLFPNSSQFEGKRPLGDVKLCAWWKRILSLATLDVGDTSHSSTLTTNSVQAFYVLPGYSQLEAENFLKTVPSEVVWEYGHPYRLLIGTLPCPLESHSLNLGQYIPYFDDDPKSRFLDEIAYTTNGEVKSPVRKRARTAMSGEERGDGDGVSEKGKENGKEKDDRPLGELGKVTPDEFWERMSFRQECVMGAVTGFFTVVVMGKEKEGEGGWKIQSKHEGTSPLEPRPGHVSSQIYKRVLTALTTGVEFSTAERAIKATETMETTIKRLCDGMGHGGRSSTPEPTRVVPPSTPPRGSRRDIVPDITPNPFPEPVASREMYEAHIYGTVEVKNGETRVRTLEGGGGAVTVLAARRKKRKCDSAFSPHSLSSISTANNALPPIHARIAPDDLRVDVRNDDDSAPHSRKRSHHDISLSPGSSERASPHIKQEQDQCSTPPADRPDVSPPSPASSSSPLKKRRVTISGAPHPLDTDLRPVADQTNSTPISPVVMGLAINRDNMEQVRSMLTVKQKQKALIEQRRGTAGLTSTSEERITAPPKSAVPPRSARRSPSTRRGLPQTGTTRPASPNPMLAPTHHPNPPAPVPSQTLPFPPISFARRRADLFGGKKKPADILISPRETQSPDSLQPAIQSAPPIPHAGQGSYQSARLGMMAIPRLPPAMSATDNVRKVASNVPPTPTRLARSRPAAAATPMISSARRSPPASSVPIAATLVPPTPASLHHPGYSGDRNAFLAPFELFYDALNDSKQLKSWLGEQLQRSNALVQSLTSQQEKLNETIEAAVEKRVNGMRAEMVVLRRRVEDLEYALRDASPDRRPGFAGSVKGKQPIRNGASFGPPESSTFPPSHEPPRHRSDAGRRPSPSWPQEWEVRGVPPPPPHSGDSDRHISPPYDSRRLATVSASRLDPPRPRDLESSSHHPRANVPSPPQAYREHPQSQNYAPVRDSHPRARDRPGLSRQHSHSEGNSSPIPVPSSNSPRSTHQQPPRRVTSPRISSVMSPPEVPGSETG</sequence>
<keyword evidence="6" id="KW-0805">Transcription regulation</keyword>
<feature type="compositionally biased region" description="Basic and acidic residues" evidence="11">
    <location>
        <begin position="1204"/>
        <end position="1215"/>
    </location>
</feature>
<feature type="compositionally biased region" description="Basic and acidic residues" evidence="11">
    <location>
        <begin position="1242"/>
        <end position="1253"/>
    </location>
</feature>
<dbReference type="PROSITE" id="PS51728">
    <property type="entry name" value="RTT109_HAT"/>
    <property type="match status" value="1"/>
</dbReference>
<name>K5X8Q9_AGABU</name>
<keyword evidence="10" id="KW-0175">Coiled coil</keyword>
<protein>
    <recommendedName>
        <fullName evidence="2">histone acetyltransferase</fullName>
        <ecNumber evidence="2">2.3.1.48</ecNumber>
    </recommendedName>
</protein>
<keyword evidence="12" id="KW-1133">Transmembrane helix</keyword>
<feature type="region of interest" description="Disordered" evidence="11">
    <location>
        <begin position="575"/>
        <end position="609"/>
    </location>
</feature>
<dbReference type="InterPro" id="IPR051236">
    <property type="entry name" value="HAT_RTT109-like"/>
</dbReference>
<dbReference type="GO" id="GO:0006974">
    <property type="term" value="P:DNA damage response"/>
    <property type="evidence" value="ECO:0007669"/>
    <property type="project" value="UniProtKB-KW"/>
</dbReference>
<evidence type="ECO:0000256" key="4">
    <source>
        <dbReference type="ARBA" id="ARBA00022763"/>
    </source>
</evidence>
<feature type="compositionally biased region" description="Basic and acidic residues" evidence="11">
    <location>
        <begin position="509"/>
        <end position="521"/>
    </location>
</feature>
<keyword evidence="4" id="KW-0227">DNA damage</keyword>
<dbReference type="SMART" id="SM01250">
    <property type="entry name" value="KAT11"/>
    <property type="match status" value="1"/>
</dbReference>
<feature type="compositionally biased region" description="Basic and acidic residues" evidence="11">
    <location>
        <begin position="443"/>
        <end position="468"/>
    </location>
</feature>
<keyword evidence="12" id="KW-0472">Membrane</keyword>
<accession>K5X8Q9</accession>
<dbReference type="Pfam" id="PF08214">
    <property type="entry name" value="HAT_KAT11"/>
    <property type="match status" value="1"/>
</dbReference>
<dbReference type="GO" id="GO:0032931">
    <property type="term" value="F:histone H3K56 acetyltransferase activity"/>
    <property type="evidence" value="ECO:0007669"/>
    <property type="project" value="TreeGrafter"/>
</dbReference>
<dbReference type="PANTHER" id="PTHR31571:SF2">
    <property type="entry name" value="HISTONE ACETYLTRANSFERASE RTT109"/>
    <property type="match status" value="1"/>
</dbReference>
<feature type="compositionally biased region" description="Low complexity" evidence="11">
    <location>
        <begin position="580"/>
        <end position="590"/>
    </location>
</feature>
<dbReference type="OrthoDB" id="3361892at2759"/>
<feature type="region of interest" description="Disordered" evidence="11">
    <location>
        <begin position="509"/>
        <end position="531"/>
    </location>
</feature>
<organism evidence="13 14">
    <name type="scientific">Agaricus bisporus var. burnettii (strain JB137-S8 / ATCC MYA-4627 / FGSC 10392)</name>
    <name type="common">White button mushroom</name>
    <dbReference type="NCBI Taxonomy" id="597362"/>
    <lineage>
        <taxon>Eukaryota</taxon>
        <taxon>Fungi</taxon>
        <taxon>Dikarya</taxon>
        <taxon>Basidiomycota</taxon>
        <taxon>Agaricomycotina</taxon>
        <taxon>Agaricomycetes</taxon>
        <taxon>Agaricomycetidae</taxon>
        <taxon>Agaricales</taxon>
        <taxon>Agaricineae</taxon>
        <taxon>Agaricaceae</taxon>
        <taxon>Agaricus</taxon>
    </lineage>
</organism>
<feature type="compositionally biased region" description="Low complexity" evidence="11">
    <location>
        <begin position="1265"/>
        <end position="1278"/>
    </location>
</feature>
<dbReference type="GeneID" id="18822328"/>
<keyword evidence="14" id="KW-1185">Reference proteome</keyword>
<evidence type="ECO:0000256" key="12">
    <source>
        <dbReference type="SAM" id="Phobius"/>
    </source>
</evidence>
<feature type="region of interest" description="Disordered" evidence="11">
    <location>
        <begin position="813"/>
        <end position="892"/>
    </location>
</feature>
<proteinExistence type="predicted"/>
<dbReference type="GO" id="GO:0005634">
    <property type="term" value="C:nucleus"/>
    <property type="evidence" value="ECO:0007669"/>
    <property type="project" value="UniProtKB-SubCell"/>
</dbReference>
<evidence type="ECO:0000256" key="7">
    <source>
        <dbReference type="ARBA" id="ARBA00023163"/>
    </source>
</evidence>
<evidence type="ECO:0000256" key="3">
    <source>
        <dbReference type="ARBA" id="ARBA00022679"/>
    </source>
</evidence>
<feature type="compositionally biased region" description="Basic and acidic residues" evidence="11">
    <location>
        <begin position="1147"/>
        <end position="1157"/>
    </location>
</feature>
<dbReference type="PANTHER" id="PTHR31571">
    <property type="entry name" value="ALTERED INHERITANCE OF MITOCHONDRIA PROTEIN 6"/>
    <property type="match status" value="1"/>
</dbReference>
<feature type="compositionally biased region" description="Basic and acidic residues" evidence="11">
    <location>
        <begin position="1180"/>
        <end position="1194"/>
    </location>
</feature>
<evidence type="ECO:0000313" key="13">
    <source>
        <dbReference type="EMBL" id="EKM79402.1"/>
    </source>
</evidence>
<feature type="coiled-coil region" evidence="10">
    <location>
        <begin position="1057"/>
        <end position="1084"/>
    </location>
</feature>
<dbReference type="EMBL" id="JH971390">
    <property type="protein sequence ID" value="EKM79402.1"/>
    <property type="molecule type" value="Genomic_DNA"/>
</dbReference>
<feature type="region of interest" description="Disordered" evidence="11">
    <location>
        <begin position="690"/>
        <end position="785"/>
    </location>
</feature>
<dbReference type="eggNOG" id="KOG4534">
    <property type="taxonomic scope" value="Eukaryota"/>
</dbReference>
<comment type="catalytic activity">
    <reaction evidence="9">
        <text>L-lysyl-[histone] + acetyl-CoA = N(6)-acetyl-L-lysyl-[histone] + CoA + H(+)</text>
        <dbReference type="Rhea" id="RHEA:21992"/>
        <dbReference type="Rhea" id="RHEA-COMP:9845"/>
        <dbReference type="Rhea" id="RHEA-COMP:11338"/>
        <dbReference type="ChEBI" id="CHEBI:15378"/>
        <dbReference type="ChEBI" id="CHEBI:29969"/>
        <dbReference type="ChEBI" id="CHEBI:57287"/>
        <dbReference type="ChEBI" id="CHEBI:57288"/>
        <dbReference type="ChEBI" id="CHEBI:61930"/>
        <dbReference type="EC" id="2.3.1.48"/>
    </reaction>
    <physiologicalReaction direction="left-to-right" evidence="9">
        <dbReference type="Rhea" id="RHEA:21993"/>
    </physiologicalReaction>
</comment>
<evidence type="ECO:0000313" key="14">
    <source>
        <dbReference type="Proteomes" id="UP000008493"/>
    </source>
</evidence>
<evidence type="ECO:0000256" key="10">
    <source>
        <dbReference type="SAM" id="Coils"/>
    </source>
</evidence>
<evidence type="ECO:0000256" key="5">
    <source>
        <dbReference type="ARBA" id="ARBA00022990"/>
    </source>
</evidence>
<keyword evidence="3" id="KW-0808">Transferase</keyword>
<feature type="transmembrane region" description="Helical" evidence="12">
    <location>
        <begin position="6"/>
        <end position="24"/>
    </location>
</feature>
<comment type="subcellular location">
    <subcellularLocation>
        <location evidence="1">Nucleus</location>
    </subcellularLocation>
</comment>
<evidence type="ECO:0000256" key="1">
    <source>
        <dbReference type="ARBA" id="ARBA00004123"/>
    </source>
</evidence>
<dbReference type="STRING" id="597362.K5X8Q9"/>
<evidence type="ECO:0000256" key="8">
    <source>
        <dbReference type="ARBA" id="ARBA00023242"/>
    </source>
</evidence>
<gene>
    <name evidence="13" type="ORF">AGABI1DRAFT_106898</name>
</gene>
<keyword evidence="7" id="KW-0804">Transcription</keyword>
<dbReference type="InterPro" id="IPR016849">
    <property type="entry name" value="Rtt109"/>
</dbReference>